<evidence type="ECO:0000256" key="6">
    <source>
        <dbReference type="HAMAP-Rule" id="MF_01216"/>
    </source>
</evidence>
<dbReference type="GO" id="GO:0016652">
    <property type="term" value="F:oxidoreductase activity, acting on NAD(P)H as acceptor"/>
    <property type="evidence" value="ECO:0007669"/>
    <property type="project" value="UniProtKB-UniRule"/>
</dbReference>
<evidence type="ECO:0000256" key="5">
    <source>
        <dbReference type="ARBA" id="ARBA00048542"/>
    </source>
</evidence>
<accession>A0A3E0ERV1</accession>
<organism evidence="8 9">
    <name type="scientific">Flavobacterium aquicola</name>
    <dbReference type="NCBI Taxonomy" id="1682742"/>
    <lineage>
        <taxon>Bacteria</taxon>
        <taxon>Pseudomonadati</taxon>
        <taxon>Bacteroidota</taxon>
        <taxon>Flavobacteriia</taxon>
        <taxon>Flavobacteriales</taxon>
        <taxon>Flavobacteriaceae</taxon>
        <taxon>Flavobacterium</taxon>
    </lineage>
</organism>
<dbReference type="InterPro" id="IPR029039">
    <property type="entry name" value="Flavoprotein-like_sf"/>
</dbReference>
<evidence type="ECO:0000259" key="7">
    <source>
        <dbReference type="Pfam" id="PF02525"/>
    </source>
</evidence>
<comment type="catalytic activity">
    <reaction evidence="5">
        <text>N,N-dimethyl-1,4-phenylenediamine + anthranilate + 2 NAD(+) = 2-(4-dimethylaminophenyl)diazenylbenzoate + 2 NADH + 2 H(+)</text>
        <dbReference type="Rhea" id="RHEA:55872"/>
        <dbReference type="ChEBI" id="CHEBI:15378"/>
        <dbReference type="ChEBI" id="CHEBI:15783"/>
        <dbReference type="ChEBI" id="CHEBI:16567"/>
        <dbReference type="ChEBI" id="CHEBI:57540"/>
        <dbReference type="ChEBI" id="CHEBI:57945"/>
        <dbReference type="ChEBI" id="CHEBI:71579"/>
        <dbReference type="EC" id="1.7.1.17"/>
    </reaction>
    <physiologicalReaction direction="right-to-left" evidence="5">
        <dbReference type="Rhea" id="RHEA:55874"/>
    </physiologicalReaction>
</comment>
<name>A0A3E0ERV1_9FLAO</name>
<protein>
    <recommendedName>
        <fullName evidence="6">FMN dependent NADH:quinone oxidoreductase</fullName>
        <ecNumber evidence="6">1.6.5.-</ecNumber>
    </recommendedName>
    <alternativeName>
        <fullName evidence="6">Azo-dye reductase</fullName>
    </alternativeName>
    <alternativeName>
        <fullName evidence="6">FMN-dependent NADH-azo compound oxidoreductase</fullName>
    </alternativeName>
    <alternativeName>
        <fullName evidence="6">FMN-dependent NADH-azoreductase</fullName>
        <ecNumber evidence="6">1.7.1.17</ecNumber>
    </alternativeName>
</protein>
<dbReference type="SUPFAM" id="SSF52218">
    <property type="entry name" value="Flavoproteins"/>
    <property type="match status" value="1"/>
</dbReference>
<comment type="subunit">
    <text evidence="6">Homodimer.</text>
</comment>
<comment type="similarity">
    <text evidence="6">Belongs to the azoreductase type 1 family.</text>
</comment>
<dbReference type="GO" id="GO:0010181">
    <property type="term" value="F:FMN binding"/>
    <property type="evidence" value="ECO:0007669"/>
    <property type="project" value="UniProtKB-UniRule"/>
</dbReference>
<dbReference type="RefSeq" id="WP_115811911.1">
    <property type="nucleotide sequence ID" value="NZ_QUNI01000003.1"/>
</dbReference>
<reference evidence="8 9" key="1">
    <citation type="submission" date="2018-08" db="EMBL/GenBank/DDBJ databases">
        <title>Genomic Encyclopedia of Archaeal and Bacterial Type Strains, Phase II (KMG-II): from individual species to whole genera.</title>
        <authorList>
            <person name="Goeker M."/>
        </authorList>
    </citation>
    <scope>NUCLEOTIDE SEQUENCE [LARGE SCALE GENOMIC DNA]</scope>
    <source>
        <strain evidence="8 9">DSM 100880</strain>
    </source>
</reference>
<dbReference type="Proteomes" id="UP000257136">
    <property type="component" value="Unassembled WGS sequence"/>
</dbReference>
<comment type="cofactor">
    <cofactor evidence="6">
        <name>FMN</name>
        <dbReference type="ChEBI" id="CHEBI:58210"/>
    </cofactor>
    <text evidence="6">Binds 1 FMN per subunit.</text>
</comment>
<feature type="binding site" evidence="6">
    <location>
        <begin position="97"/>
        <end position="100"/>
    </location>
    <ligand>
        <name>FMN</name>
        <dbReference type="ChEBI" id="CHEBI:58210"/>
    </ligand>
</feature>
<dbReference type="InterPro" id="IPR050104">
    <property type="entry name" value="FMN-dep_NADH:Q_OxRdtase_AzoR1"/>
</dbReference>
<gene>
    <name evidence="6" type="primary">azoR</name>
    <name evidence="8" type="ORF">C8P67_103501</name>
</gene>
<comment type="caution">
    <text evidence="6">Lacks conserved residue(s) required for the propagation of feature annotation.</text>
</comment>
<sequence>MSKKVLHIISSTRGADSLTNKLGDLIVEKIRENEPEVIVEILDLSKETFPHLSQQQINAFFTPPEHRVLELVTAIKKSDEAVAQIQKADYIVIGVPMYNFGIASSLKAYFDHIARAKVTFAYTEKGSEGLLKGKKAFIAVGSAGLFTIGQNEPFDFAAPYVKHFLSFIGITDTTVFRVEGTAIPGMQETAFNSAVESIEIAFANTMA</sequence>
<dbReference type="EC" id="1.7.1.17" evidence="6"/>
<dbReference type="GO" id="GO:0009055">
    <property type="term" value="F:electron transfer activity"/>
    <property type="evidence" value="ECO:0007669"/>
    <property type="project" value="UniProtKB-UniRule"/>
</dbReference>
<dbReference type="InterPro" id="IPR003680">
    <property type="entry name" value="Flavodoxin_fold"/>
</dbReference>
<keyword evidence="3 6" id="KW-0560">Oxidoreductase</keyword>
<dbReference type="GO" id="GO:0016655">
    <property type="term" value="F:oxidoreductase activity, acting on NAD(P)H, quinone or similar compound as acceptor"/>
    <property type="evidence" value="ECO:0007669"/>
    <property type="project" value="InterPro"/>
</dbReference>
<comment type="function">
    <text evidence="6">Quinone reductase that provides resistance to thiol-specific stress caused by electrophilic quinones.</text>
</comment>
<keyword evidence="4 6" id="KW-0520">NAD</keyword>
<keyword evidence="2 6" id="KW-0288">FMN</keyword>
<evidence type="ECO:0000256" key="3">
    <source>
        <dbReference type="ARBA" id="ARBA00023002"/>
    </source>
</evidence>
<keyword evidence="1 6" id="KW-0285">Flavoprotein</keyword>
<evidence type="ECO:0000256" key="2">
    <source>
        <dbReference type="ARBA" id="ARBA00022643"/>
    </source>
</evidence>
<dbReference type="Gene3D" id="3.40.50.360">
    <property type="match status" value="1"/>
</dbReference>
<dbReference type="EMBL" id="QUNI01000003">
    <property type="protein sequence ID" value="REH00514.1"/>
    <property type="molecule type" value="Genomic_DNA"/>
</dbReference>
<feature type="binding site" evidence="6">
    <location>
        <position position="11"/>
    </location>
    <ligand>
        <name>FMN</name>
        <dbReference type="ChEBI" id="CHEBI:58210"/>
    </ligand>
</feature>
<feature type="domain" description="Flavodoxin-like fold" evidence="7">
    <location>
        <begin position="3"/>
        <end position="198"/>
    </location>
</feature>
<dbReference type="HAMAP" id="MF_01216">
    <property type="entry name" value="Azoreductase_type1"/>
    <property type="match status" value="1"/>
</dbReference>
<comment type="caution">
    <text evidence="8">The sequence shown here is derived from an EMBL/GenBank/DDBJ whole genome shotgun (WGS) entry which is preliminary data.</text>
</comment>
<dbReference type="Pfam" id="PF02525">
    <property type="entry name" value="Flavodoxin_2"/>
    <property type="match status" value="1"/>
</dbReference>
<proteinExistence type="inferred from homology"/>
<comment type="catalytic activity">
    <reaction evidence="6">
        <text>2 a quinone + NADH + H(+) = 2 a 1,4-benzosemiquinone + NAD(+)</text>
        <dbReference type="Rhea" id="RHEA:65952"/>
        <dbReference type="ChEBI" id="CHEBI:15378"/>
        <dbReference type="ChEBI" id="CHEBI:57540"/>
        <dbReference type="ChEBI" id="CHEBI:57945"/>
        <dbReference type="ChEBI" id="CHEBI:132124"/>
        <dbReference type="ChEBI" id="CHEBI:134225"/>
    </reaction>
</comment>
<dbReference type="EC" id="1.6.5.-" evidence="6"/>
<dbReference type="OrthoDB" id="9805013at2"/>
<evidence type="ECO:0000313" key="8">
    <source>
        <dbReference type="EMBL" id="REH00514.1"/>
    </source>
</evidence>
<evidence type="ECO:0000256" key="1">
    <source>
        <dbReference type="ARBA" id="ARBA00022630"/>
    </source>
</evidence>
<keyword evidence="9" id="KW-1185">Reference proteome</keyword>
<dbReference type="PANTHER" id="PTHR43741:SF2">
    <property type="entry name" value="FMN-DEPENDENT NADH:QUINONE OXIDOREDUCTASE"/>
    <property type="match status" value="1"/>
</dbReference>
<dbReference type="AlphaFoldDB" id="A0A3E0ERV1"/>
<dbReference type="InterPro" id="IPR023048">
    <property type="entry name" value="NADH:quinone_OxRdtase_FMN_depd"/>
</dbReference>
<evidence type="ECO:0000256" key="4">
    <source>
        <dbReference type="ARBA" id="ARBA00023027"/>
    </source>
</evidence>
<comment type="function">
    <text evidence="6">Also exhibits azoreductase activity. Catalyzes the reductive cleavage of the azo bond in aromatic azo compounds to the corresponding amines.</text>
</comment>
<dbReference type="PANTHER" id="PTHR43741">
    <property type="entry name" value="FMN-DEPENDENT NADH-AZOREDUCTASE 1"/>
    <property type="match status" value="1"/>
</dbReference>
<evidence type="ECO:0000313" key="9">
    <source>
        <dbReference type="Proteomes" id="UP000257136"/>
    </source>
</evidence>